<keyword evidence="4" id="KW-1185">Reference proteome</keyword>
<sequence length="338" mass="37738">MFRPLHRGVSRSRPNQLAVLTGPRFRHAAEASALTFDPAQTAAIAALAGPVAYGHYLFGDVGRGKTMLSELYYDTVPTTHKRRFHFHSYFRDLQSEVVATRQPVEKSITRIIGNARAVLFDEFHVHDVADAVYLTKTLQSLIERNILVLTTSNYAPADLMPNPLYHDRFLPAINMIESRLDVVSLAQGPDYRQMIVDPTRLSGFSAGRWTLDPTRVPGGLRSPVELTVNALPVRAVAAKDEVVTFTFAELCERPLGVREYLRIAENYSAICVLAVPDLAEADRDPLLRFSNMVDVFYDRNQRIDIQAIAVPARMLQAKEPPYDAARTLSRLSTLSTTG</sequence>
<keyword evidence="3" id="KW-0132">Cell division</keyword>
<evidence type="ECO:0000313" key="3">
    <source>
        <dbReference type="EMBL" id="GGC57567.1"/>
    </source>
</evidence>
<dbReference type="GO" id="GO:0005524">
    <property type="term" value="F:ATP binding"/>
    <property type="evidence" value="ECO:0007669"/>
    <property type="project" value="UniProtKB-KW"/>
</dbReference>
<name>A0A916U1V0_9ACTN</name>
<dbReference type="PANTHER" id="PTHR12169">
    <property type="entry name" value="ATPASE N2B"/>
    <property type="match status" value="1"/>
</dbReference>
<reference evidence="3" key="2">
    <citation type="submission" date="2020-09" db="EMBL/GenBank/DDBJ databases">
        <authorList>
            <person name="Sun Q."/>
            <person name="Zhou Y."/>
        </authorList>
    </citation>
    <scope>NUCLEOTIDE SEQUENCE</scope>
    <source>
        <strain evidence="3">CGMCC 1.15478</strain>
    </source>
</reference>
<keyword evidence="2" id="KW-0067">ATP-binding</keyword>
<dbReference type="InterPro" id="IPR005654">
    <property type="entry name" value="ATPase_AFG1-like"/>
</dbReference>
<dbReference type="GO" id="GO:0051301">
    <property type="term" value="P:cell division"/>
    <property type="evidence" value="ECO:0007669"/>
    <property type="project" value="UniProtKB-KW"/>
</dbReference>
<evidence type="ECO:0000256" key="2">
    <source>
        <dbReference type="ARBA" id="ARBA00022840"/>
    </source>
</evidence>
<dbReference type="InterPro" id="IPR027417">
    <property type="entry name" value="P-loop_NTPase"/>
</dbReference>
<organism evidence="3 4">
    <name type="scientific">Hoyosella rhizosphaerae</name>
    <dbReference type="NCBI Taxonomy" id="1755582"/>
    <lineage>
        <taxon>Bacteria</taxon>
        <taxon>Bacillati</taxon>
        <taxon>Actinomycetota</taxon>
        <taxon>Actinomycetes</taxon>
        <taxon>Mycobacteriales</taxon>
        <taxon>Hoyosellaceae</taxon>
        <taxon>Hoyosella</taxon>
    </lineage>
</organism>
<proteinExistence type="predicted"/>
<dbReference type="GO" id="GO:0005737">
    <property type="term" value="C:cytoplasm"/>
    <property type="evidence" value="ECO:0007669"/>
    <property type="project" value="TreeGrafter"/>
</dbReference>
<reference evidence="3" key="1">
    <citation type="journal article" date="2014" name="Int. J. Syst. Evol. Microbiol.">
        <title>Complete genome sequence of Corynebacterium casei LMG S-19264T (=DSM 44701T), isolated from a smear-ripened cheese.</title>
        <authorList>
            <consortium name="US DOE Joint Genome Institute (JGI-PGF)"/>
            <person name="Walter F."/>
            <person name="Albersmeier A."/>
            <person name="Kalinowski J."/>
            <person name="Ruckert C."/>
        </authorList>
    </citation>
    <scope>NUCLEOTIDE SEQUENCE</scope>
    <source>
        <strain evidence="3">CGMCC 1.15478</strain>
    </source>
</reference>
<dbReference type="Pfam" id="PF03969">
    <property type="entry name" value="AFG1_ATPase"/>
    <property type="match status" value="1"/>
</dbReference>
<comment type="caution">
    <text evidence="3">The sequence shown here is derived from an EMBL/GenBank/DDBJ whole genome shotgun (WGS) entry which is preliminary data.</text>
</comment>
<dbReference type="RefSeq" id="WP_188670792.1">
    <property type="nucleotide sequence ID" value="NZ_BMJH01000001.1"/>
</dbReference>
<evidence type="ECO:0000313" key="4">
    <source>
        <dbReference type="Proteomes" id="UP000641514"/>
    </source>
</evidence>
<protein>
    <submittedName>
        <fullName evidence="3">Cell division protein ZapE</fullName>
    </submittedName>
</protein>
<dbReference type="EMBL" id="BMJH01000001">
    <property type="protein sequence ID" value="GGC57567.1"/>
    <property type="molecule type" value="Genomic_DNA"/>
</dbReference>
<dbReference type="PANTHER" id="PTHR12169:SF6">
    <property type="entry name" value="AFG1-LIKE ATPASE"/>
    <property type="match status" value="1"/>
</dbReference>
<dbReference type="NCBIfam" id="NF040713">
    <property type="entry name" value="ZapE"/>
    <property type="match status" value="1"/>
</dbReference>
<keyword evidence="1" id="KW-0547">Nucleotide-binding</keyword>
<dbReference type="SUPFAM" id="SSF52540">
    <property type="entry name" value="P-loop containing nucleoside triphosphate hydrolases"/>
    <property type="match status" value="1"/>
</dbReference>
<accession>A0A916U1V0</accession>
<dbReference type="Proteomes" id="UP000641514">
    <property type="component" value="Unassembled WGS sequence"/>
</dbReference>
<dbReference type="GO" id="GO:0032153">
    <property type="term" value="C:cell division site"/>
    <property type="evidence" value="ECO:0007669"/>
    <property type="project" value="TreeGrafter"/>
</dbReference>
<dbReference type="AlphaFoldDB" id="A0A916U1V0"/>
<gene>
    <name evidence="3" type="ORF">GCM10011410_07580</name>
</gene>
<dbReference type="GO" id="GO:0016887">
    <property type="term" value="F:ATP hydrolysis activity"/>
    <property type="evidence" value="ECO:0007669"/>
    <property type="project" value="InterPro"/>
</dbReference>
<evidence type="ECO:0000256" key="1">
    <source>
        <dbReference type="ARBA" id="ARBA00022741"/>
    </source>
</evidence>
<keyword evidence="3" id="KW-0131">Cell cycle</keyword>
<dbReference type="Gene3D" id="3.40.50.300">
    <property type="entry name" value="P-loop containing nucleotide triphosphate hydrolases"/>
    <property type="match status" value="1"/>
</dbReference>